<proteinExistence type="inferred from homology"/>
<accession>A0A328FK23</accession>
<keyword evidence="6" id="KW-0378">Hydrolase</keyword>
<dbReference type="GO" id="GO:0004519">
    <property type="term" value="F:endonuclease activity"/>
    <property type="evidence" value="ECO:0007669"/>
    <property type="project" value="UniProtKB-KW"/>
</dbReference>
<organism evidence="6 7">
    <name type="scientific">Desulfobacter hydrogenophilus</name>
    <dbReference type="NCBI Taxonomy" id="2291"/>
    <lineage>
        <taxon>Bacteria</taxon>
        <taxon>Pseudomonadati</taxon>
        <taxon>Thermodesulfobacteriota</taxon>
        <taxon>Desulfobacteria</taxon>
        <taxon>Desulfobacterales</taxon>
        <taxon>Desulfobacteraceae</taxon>
        <taxon>Desulfobacter</taxon>
    </lineage>
</organism>
<keyword evidence="2" id="KW-0680">Restriction system</keyword>
<sequence>MNKETATLLEEHFDTAFAAPDGVAKLRELILTLAMQGRLVEQDPNDPPASELLKEIEAEKQRLIKEKKIKKPKLLPLIKLEEVPYKVPQGWEWVRLGNIGIINPRNDVNDSTKAGFVPMPLVSNGYSEKHQFEERLWREIKKGYTHFADGDVGMAKITPCFENAKSCVFSGLPNGVGAGTTELHIFRNTFNSVVPRFLLYHLKNPHFISSAASNMTGSAGQKRIPTPYFTEQLFPLPPLPEQHRIVARIDQLMASCDALEKLHKEREEKRLAVHAAAIRGLLDASDGSAWHFIGQHFSELYTVKENVAELRKAILQLAVMGRLVPQDPNDPPAGELLKEIQAEKQRLIKEKKIKKPKPLPPIAPEEEPYEVPQGWAWVRLGNIGIINPRNDADDLIKAGFVPMPMVPGGYSEKHQFKERPWSEIKKGYTHFADGDVGMAKITPCFENAKSCVFSGLPNGIGAGTTELHIFRNTLNSVVPRFLLYYLKNPHYISKVAPNMTGSAGQKRVPTPYFTEQLFPLPSLPEQDRIVARIDQLMALCDSLEQQIDAASGKQTELLNAVMAQV</sequence>
<dbReference type="Proteomes" id="UP000248798">
    <property type="component" value="Unassembled WGS sequence"/>
</dbReference>
<dbReference type="OrthoDB" id="5363772at2"/>
<dbReference type="AlphaFoldDB" id="A0A328FK23"/>
<evidence type="ECO:0000313" key="7">
    <source>
        <dbReference type="Proteomes" id="UP000248798"/>
    </source>
</evidence>
<evidence type="ECO:0000259" key="4">
    <source>
        <dbReference type="Pfam" id="PF01420"/>
    </source>
</evidence>
<dbReference type="PANTHER" id="PTHR43140:SF1">
    <property type="entry name" value="TYPE I RESTRICTION ENZYME ECOKI SPECIFICITY SUBUNIT"/>
    <property type="match status" value="1"/>
</dbReference>
<dbReference type="InterPro" id="IPR051212">
    <property type="entry name" value="Type-I_RE_S_subunit"/>
</dbReference>
<evidence type="ECO:0000313" key="5">
    <source>
        <dbReference type="EMBL" id="QBH15530.1"/>
    </source>
</evidence>
<dbReference type="GO" id="GO:0009307">
    <property type="term" value="P:DNA restriction-modification system"/>
    <property type="evidence" value="ECO:0007669"/>
    <property type="project" value="UniProtKB-KW"/>
</dbReference>
<dbReference type="GO" id="GO:0003677">
    <property type="term" value="F:DNA binding"/>
    <property type="evidence" value="ECO:0007669"/>
    <property type="project" value="UniProtKB-KW"/>
</dbReference>
<reference evidence="5 8" key="2">
    <citation type="submission" date="2019-02" db="EMBL/GenBank/DDBJ databases">
        <title>Complete genome sequence of Desulfobacter hydrogenophilus AcRS1.</title>
        <authorList>
            <person name="Marietou A."/>
            <person name="Lund M.B."/>
            <person name="Marshall I.P.G."/>
            <person name="Schreiber L."/>
            <person name="Jorgensen B."/>
        </authorList>
    </citation>
    <scope>NUCLEOTIDE SEQUENCE [LARGE SCALE GENOMIC DNA]</scope>
    <source>
        <strain evidence="5 8">AcRS1</strain>
    </source>
</reference>
<gene>
    <name evidence="6" type="ORF">DO021_04115</name>
    <name evidence="5" type="ORF">EYB58_06195</name>
</gene>
<dbReference type="InterPro" id="IPR000055">
    <property type="entry name" value="Restrct_endonuc_typeI_TRD"/>
</dbReference>
<evidence type="ECO:0000256" key="3">
    <source>
        <dbReference type="ARBA" id="ARBA00023125"/>
    </source>
</evidence>
<reference evidence="6 7" key="1">
    <citation type="submission" date="2018-06" db="EMBL/GenBank/DDBJ databases">
        <title>Complete Genome Sequence of Desulfobacter hydrogenophilus (DSM3380).</title>
        <authorList>
            <person name="Marietou A."/>
            <person name="Schreiber L."/>
            <person name="Marshall I."/>
            <person name="Jorgensen B."/>
        </authorList>
    </citation>
    <scope>NUCLEOTIDE SEQUENCE [LARGE SCALE GENOMIC DNA]</scope>
    <source>
        <strain evidence="6 7">DSM 3380</strain>
    </source>
</reference>
<dbReference type="Gene3D" id="3.90.220.20">
    <property type="entry name" value="DNA methylase specificity domains"/>
    <property type="match status" value="2"/>
</dbReference>
<dbReference type="CDD" id="cd17260">
    <property type="entry name" value="RMtype1_S_EcoEI-TRD1-CR1_like"/>
    <property type="match status" value="2"/>
</dbReference>
<dbReference type="EMBL" id="QLNI01000006">
    <property type="protein sequence ID" value="RAM03275.1"/>
    <property type="molecule type" value="Genomic_DNA"/>
</dbReference>
<dbReference type="Pfam" id="PF01420">
    <property type="entry name" value="Methylase_S"/>
    <property type="match status" value="2"/>
</dbReference>
<feature type="domain" description="Type I restriction modification DNA specificity" evidence="4">
    <location>
        <begin position="474"/>
        <end position="548"/>
    </location>
</feature>
<keyword evidence="6" id="KW-0540">Nuclease</keyword>
<dbReference type="Proteomes" id="UP000293902">
    <property type="component" value="Chromosome"/>
</dbReference>
<evidence type="ECO:0000256" key="1">
    <source>
        <dbReference type="ARBA" id="ARBA00010923"/>
    </source>
</evidence>
<keyword evidence="6" id="KW-0255">Endonuclease</keyword>
<feature type="domain" description="Type I restriction modification DNA specificity" evidence="4">
    <location>
        <begin position="191"/>
        <end position="264"/>
    </location>
</feature>
<dbReference type="InterPro" id="IPR044946">
    <property type="entry name" value="Restrct_endonuc_typeI_TRD_sf"/>
</dbReference>
<dbReference type="PANTHER" id="PTHR43140">
    <property type="entry name" value="TYPE-1 RESTRICTION ENZYME ECOKI SPECIFICITY PROTEIN"/>
    <property type="match status" value="1"/>
</dbReference>
<protein>
    <submittedName>
        <fullName evidence="5 6">Restriction endonuclease</fullName>
    </submittedName>
</protein>
<evidence type="ECO:0000256" key="2">
    <source>
        <dbReference type="ARBA" id="ARBA00022747"/>
    </source>
</evidence>
<name>A0A328FK23_9BACT</name>
<dbReference type="EMBL" id="CP036313">
    <property type="protein sequence ID" value="QBH15530.1"/>
    <property type="molecule type" value="Genomic_DNA"/>
</dbReference>
<dbReference type="SUPFAM" id="SSF116734">
    <property type="entry name" value="DNA methylase specificity domain"/>
    <property type="match status" value="2"/>
</dbReference>
<evidence type="ECO:0000313" key="8">
    <source>
        <dbReference type="Proteomes" id="UP000293902"/>
    </source>
</evidence>
<evidence type="ECO:0000313" key="6">
    <source>
        <dbReference type="EMBL" id="RAM03275.1"/>
    </source>
</evidence>
<comment type="similarity">
    <text evidence="1">Belongs to the type-I restriction system S methylase family.</text>
</comment>
<keyword evidence="8" id="KW-1185">Reference proteome</keyword>
<keyword evidence="3" id="KW-0238">DNA-binding</keyword>